<accession>A0A176VYB7</accession>
<evidence type="ECO:0000256" key="1">
    <source>
        <dbReference type="SAM" id="MobiDB-lite"/>
    </source>
</evidence>
<feature type="compositionally biased region" description="Polar residues" evidence="1">
    <location>
        <begin position="117"/>
        <end position="131"/>
    </location>
</feature>
<dbReference type="EMBL" id="LVLJ01002292">
    <property type="protein sequence ID" value="OAE25794.1"/>
    <property type="molecule type" value="Genomic_DNA"/>
</dbReference>
<keyword evidence="3" id="KW-1185">Reference proteome</keyword>
<dbReference type="AlphaFoldDB" id="A0A176VYB7"/>
<gene>
    <name evidence="2" type="ORF">AXG93_3912s1000</name>
</gene>
<comment type="caution">
    <text evidence="2">The sequence shown here is derived from an EMBL/GenBank/DDBJ whole genome shotgun (WGS) entry which is preliminary data.</text>
</comment>
<dbReference type="Proteomes" id="UP000077202">
    <property type="component" value="Unassembled WGS sequence"/>
</dbReference>
<feature type="region of interest" description="Disordered" evidence="1">
    <location>
        <begin position="113"/>
        <end position="142"/>
    </location>
</feature>
<name>A0A176VYB7_MARPO</name>
<feature type="region of interest" description="Disordered" evidence="1">
    <location>
        <begin position="175"/>
        <end position="206"/>
    </location>
</feature>
<protein>
    <submittedName>
        <fullName evidence="2">Uncharacterized protein</fullName>
    </submittedName>
</protein>
<proteinExistence type="predicted"/>
<organism evidence="2 3">
    <name type="scientific">Marchantia polymorpha subsp. ruderalis</name>
    <dbReference type="NCBI Taxonomy" id="1480154"/>
    <lineage>
        <taxon>Eukaryota</taxon>
        <taxon>Viridiplantae</taxon>
        <taxon>Streptophyta</taxon>
        <taxon>Embryophyta</taxon>
        <taxon>Marchantiophyta</taxon>
        <taxon>Marchantiopsida</taxon>
        <taxon>Marchantiidae</taxon>
        <taxon>Marchantiales</taxon>
        <taxon>Marchantiaceae</taxon>
        <taxon>Marchantia</taxon>
    </lineage>
</organism>
<evidence type="ECO:0000313" key="3">
    <source>
        <dbReference type="Proteomes" id="UP000077202"/>
    </source>
</evidence>
<evidence type="ECO:0000313" key="2">
    <source>
        <dbReference type="EMBL" id="OAE25794.1"/>
    </source>
</evidence>
<feature type="compositionally biased region" description="Basic and acidic residues" evidence="1">
    <location>
        <begin position="181"/>
        <end position="198"/>
    </location>
</feature>
<reference evidence="2" key="1">
    <citation type="submission" date="2016-03" db="EMBL/GenBank/DDBJ databases">
        <title>Mechanisms controlling the formation of the plant cell surface in tip-growing cells are functionally conserved among land plants.</title>
        <authorList>
            <person name="Honkanen S."/>
            <person name="Jones V.A."/>
            <person name="Morieri G."/>
            <person name="Champion C."/>
            <person name="Hetherington A.J."/>
            <person name="Kelly S."/>
            <person name="Saint-Marcoux D."/>
            <person name="Proust H."/>
            <person name="Prescott H."/>
            <person name="Dolan L."/>
        </authorList>
    </citation>
    <scope>NUCLEOTIDE SEQUENCE [LARGE SCALE GENOMIC DNA]</scope>
    <source>
        <tissue evidence="2">Whole gametophyte</tissue>
    </source>
</reference>
<sequence>MEPCTGSNGDLLFEKSSVELTLIEEFSYGPLFNSRRQGTNGWNTADYKDSKRRAIALGIMHILQRTTVEKTVAPIVKTPEVKAGKSTRPLVIEGPSAVLIKVPADITAEPLKEGTEMVSSNSLSSEQTRSVGSEEVPQPKTSEELVKELTLSEEILKQVVAQVGGTVIDAVDVTSPSSPVEDVRHEVEKKTSEEESKGVEVTVPDF</sequence>